<dbReference type="OrthoDB" id="2979548at2"/>
<dbReference type="EMBL" id="SADV01000001">
    <property type="protein sequence ID" value="TQR39786.1"/>
    <property type="molecule type" value="Genomic_DNA"/>
</dbReference>
<keyword evidence="1" id="KW-1133">Transmembrane helix</keyword>
<reference evidence="2 3" key="1">
    <citation type="submission" date="2018-03" db="EMBL/GenBank/DDBJ databases">
        <title>Aerobic endospore-forming bacteria genome sequencing and assembly.</title>
        <authorList>
            <person name="Cavalcante D.A."/>
            <person name="Driks A."/>
            <person name="Putonti C."/>
            <person name="De-Souza M.T."/>
        </authorList>
    </citation>
    <scope>NUCLEOTIDE SEQUENCE [LARGE SCALE GENOMIC DNA]</scope>
    <source>
        <strain evidence="2 3">SDF0037</strain>
    </source>
</reference>
<sequence length="117" mass="12981">MKKGLIITLIIIILAVGGIAMIFFTTTVSPESIAISEVNIGDEKILIKGSIAESGSSYSGEKIWQKDGVIYINIKSKLINFGNSLDKFHISLEKRDYGDFSEVVLIKDDNKRTIWSK</sequence>
<dbReference type="AlphaFoldDB" id="A0A544V0Z8"/>
<dbReference type="RefSeq" id="WP_142507190.1">
    <property type="nucleotide sequence ID" value="NZ_SADV01000001.1"/>
</dbReference>
<dbReference type="Proteomes" id="UP000317944">
    <property type="component" value="Unassembled WGS sequence"/>
</dbReference>
<evidence type="ECO:0000313" key="2">
    <source>
        <dbReference type="EMBL" id="TQR39786.1"/>
    </source>
</evidence>
<evidence type="ECO:0000256" key="1">
    <source>
        <dbReference type="SAM" id="Phobius"/>
    </source>
</evidence>
<name>A0A544V0Z8_LYSSH</name>
<protein>
    <submittedName>
        <fullName evidence="2">Uncharacterized protein</fullName>
    </submittedName>
</protein>
<organism evidence="2 3">
    <name type="scientific">Lysinibacillus sphaericus</name>
    <name type="common">Bacillus sphaericus</name>
    <dbReference type="NCBI Taxonomy" id="1421"/>
    <lineage>
        <taxon>Bacteria</taxon>
        <taxon>Bacillati</taxon>
        <taxon>Bacillota</taxon>
        <taxon>Bacilli</taxon>
        <taxon>Bacillales</taxon>
        <taxon>Bacillaceae</taxon>
        <taxon>Lysinibacillus</taxon>
    </lineage>
</organism>
<evidence type="ECO:0000313" key="3">
    <source>
        <dbReference type="Proteomes" id="UP000317944"/>
    </source>
</evidence>
<keyword evidence="1" id="KW-0812">Transmembrane</keyword>
<proteinExistence type="predicted"/>
<comment type="caution">
    <text evidence="2">The sequence shown here is derived from an EMBL/GenBank/DDBJ whole genome shotgun (WGS) entry which is preliminary data.</text>
</comment>
<gene>
    <name evidence="2" type="ORF">C7Y47_01790</name>
</gene>
<accession>A0A544V0Z8</accession>
<feature type="transmembrane region" description="Helical" evidence="1">
    <location>
        <begin position="5"/>
        <end position="24"/>
    </location>
</feature>
<keyword evidence="1" id="KW-0472">Membrane</keyword>